<organism evidence="2 3">
    <name type="scientific">Pasteurella dagmatis ATCC 43325</name>
    <dbReference type="NCBI Taxonomy" id="667128"/>
    <lineage>
        <taxon>Bacteria</taxon>
        <taxon>Pseudomonadati</taxon>
        <taxon>Pseudomonadota</taxon>
        <taxon>Gammaproteobacteria</taxon>
        <taxon>Pasteurellales</taxon>
        <taxon>Pasteurellaceae</taxon>
        <taxon>Pasteurella</taxon>
    </lineage>
</organism>
<name>C9PRE0_9PAST</name>
<protein>
    <submittedName>
        <fullName evidence="2">Ftsk gamma domain protein</fullName>
    </submittedName>
</protein>
<dbReference type="Pfam" id="PF09397">
    <property type="entry name" value="FtsK_gamma"/>
    <property type="match status" value="1"/>
</dbReference>
<dbReference type="InterPro" id="IPR001611">
    <property type="entry name" value="Leu-rich_rpt"/>
</dbReference>
<comment type="caution">
    <text evidence="2">The sequence shown here is derived from an EMBL/GenBank/DDBJ whole genome shotgun (WGS) entry which is preliminary data.</text>
</comment>
<reference evidence="2 3" key="1">
    <citation type="submission" date="2009-10" db="EMBL/GenBank/DDBJ databases">
        <authorList>
            <person name="Muzny D."/>
            <person name="Qin X."/>
            <person name="Deng J."/>
            <person name="Jiang H."/>
            <person name="Liu Y."/>
            <person name="Qu J."/>
            <person name="Song X.-Z."/>
            <person name="Zhang L."/>
            <person name="Thornton R."/>
            <person name="Coyle M."/>
            <person name="Francisco L."/>
            <person name="Jackson L."/>
            <person name="Javaid M."/>
            <person name="Korchina V."/>
            <person name="Kovar C."/>
            <person name="Mata R."/>
            <person name="Mathew T."/>
            <person name="Ngo R."/>
            <person name="Nguyen L."/>
            <person name="Nguyen N."/>
            <person name="Okwuonu G."/>
            <person name="Ongeri F."/>
            <person name="Pham C."/>
            <person name="Simmons D."/>
            <person name="Wilczek-Boney K."/>
            <person name="Hale W."/>
            <person name="Jakkamsetti A."/>
            <person name="Pham P."/>
            <person name="Ruth R."/>
            <person name="San Lucas F."/>
            <person name="Warren J."/>
            <person name="Zhang J."/>
            <person name="Zhao Z."/>
            <person name="Zhou C."/>
            <person name="Zhu D."/>
            <person name="Lee S."/>
            <person name="Bess C."/>
            <person name="Blankenburg K."/>
            <person name="Forbes L."/>
            <person name="Fu Q."/>
            <person name="Gubbala S."/>
            <person name="Hirani K."/>
            <person name="Jayaseelan J.C."/>
            <person name="Lara F."/>
            <person name="Munidasa M."/>
            <person name="Palculict T."/>
            <person name="Patil S."/>
            <person name="Pu L.-L."/>
            <person name="Saada N."/>
            <person name="Tang L."/>
            <person name="Weissenberger G."/>
            <person name="Zhu Y."/>
            <person name="Hemphill L."/>
            <person name="Shang Y."/>
            <person name="Youmans B."/>
            <person name="Ayvaz T."/>
            <person name="Ross M."/>
            <person name="Santibanez J."/>
            <person name="Aqrawi P."/>
            <person name="Gross S."/>
            <person name="Joshi V."/>
            <person name="Fowler G."/>
            <person name="Nazareth L."/>
            <person name="Reid J."/>
            <person name="Worley K."/>
            <person name="Petrosino J."/>
            <person name="Highlander S."/>
            <person name="Gibbs R."/>
        </authorList>
    </citation>
    <scope>NUCLEOTIDE SEQUENCE [LARGE SCALE GENOMIC DNA]</scope>
    <source>
        <strain evidence="2 3">ATCC 43325</strain>
    </source>
</reference>
<dbReference type="Gene3D" id="1.10.10.10">
    <property type="entry name" value="Winged helix-like DNA-binding domain superfamily/Winged helix DNA-binding domain"/>
    <property type="match status" value="1"/>
</dbReference>
<dbReference type="RefSeq" id="WP_005762405.1">
    <property type="nucleotide sequence ID" value="NZ_GG704810.1"/>
</dbReference>
<evidence type="ECO:0000313" key="3">
    <source>
        <dbReference type="Proteomes" id="UP000005519"/>
    </source>
</evidence>
<dbReference type="InterPro" id="IPR018541">
    <property type="entry name" value="Ftsk_gamma"/>
</dbReference>
<sequence>MNRKLSDQLLEESQLFDEIKAFVINRSYASISEIQRKFKVGFNRAARMVDKLEKKGIIAPINDEGVRLSRVITNAQQKWWNDLPDVWKRVFIIHLYDKPKCFLLDHEWTEDVGDLQLREKTDLIKIFCLTEIWCSNNKLIVDLPDLRYFHRLRDLSIRSARIRDISKLANCKSLVNVDLSGNEIQDITPLCELDLLERVNLIGNPFEDLELEAELIARSNERRKSFERYRKTMEEQMIQIEKFYDC</sequence>
<accession>C9PRE0</accession>
<feature type="domain" description="FtsK gamma" evidence="1">
    <location>
        <begin position="9"/>
        <end position="76"/>
    </location>
</feature>
<dbReference type="HOGENOM" id="CLU_1128223_0_0_6"/>
<dbReference type="OrthoDB" id="6199350at2"/>
<dbReference type="SUPFAM" id="SSF52075">
    <property type="entry name" value="Outer arm dynein light chain 1"/>
    <property type="match status" value="1"/>
</dbReference>
<dbReference type="Gene3D" id="3.80.10.10">
    <property type="entry name" value="Ribonuclease Inhibitor"/>
    <property type="match status" value="1"/>
</dbReference>
<evidence type="ECO:0000259" key="1">
    <source>
        <dbReference type="SMART" id="SM00843"/>
    </source>
</evidence>
<dbReference type="InterPro" id="IPR036388">
    <property type="entry name" value="WH-like_DNA-bd_sf"/>
</dbReference>
<dbReference type="InterPro" id="IPR032675">
    <property type="entry name" value="LRR_dom_sf"/>
</dbReference>
<dbReference type="AlphaFoldDB" id="C9PRE0"/>
<proteinExistence type="predicted"/>
<dbReference type="PROSITE" id="PS51450">
    <property type="entry name" value="LRR"/>
    <property type="match status" value="1"/>
</dbReference>
<dbReference type="SMART" id="SM00843">
    <property type="entry name" value="Ftsk_gamma"/>
    <property type="match status" value="1"/>
</dbReference>
<dbReference type="Proteomes" id="UP000005519">
    <property type="component" value="Unassembled WGS sequence"/>
</dbReference>
<keyword evidence="3" id="KW-1185">Reference proteome</keyword>
<dbReference type="InterPro" id="IPR036390">
    <property type="entry name" value="WH_DNA-bd_sf"/>
</dbReference>
<gene>
    <name evidence="2" type="primary">ftsK2</name>
    <name evidence="2" type="ORF">HMPREF0621_1564</name>
</gene>
<evidence type="ECO:0000313" key="2">
    <source>
        <dbReference type="EMBL" id="EEX50041.1"/>
    </source>
</evidence>
<dbReference type="SUPFAM" id="SSF46785">
    <property type="entry name" value="Winged helix' DNA-binding domain"/>
    <property type="match status" value="1"/>
</dbReference>
<dbReference type="STRING" id="667128.HMPREF0621_1564"/>
<dbReference type="EMBL" id="ACZR01000014">
    <property type="protein sequence ID" value="EEX50041.1"/>
    <property type="molecule type" value="Genomic_DNA"/>
</dbReference>